<keyword evidence="1" id="KW-0472">Membrane</keyword>
<dbReference type="RefSeq" id="YP_007005814.1">
    <property type="nucleotide sequence ID" value="NC_019514.1"/>
</dbReference>
<dbReference type="Proteomes" id="UP000008893">
    <property type="component" value="Segment"/>
</dbReference>
<keyword evidence="1" id="KW-0812">Transmembrane</keyword>
<accession>G0YQH0</accession>
<proteinExistence type="predicted"/>
<keyword evidence="3" id="KW-1185">Reference proteome</keyword>
<sequence>MWRYVKAAFTAGLVVAIITCFYLFSWVLIPLGIGGLVFVAILEDSRKKPP</sequence>
<dbReference type="EMBL" id="HQ728266">
    <property type="protein sequence ID" value="AEJ81597.1"/>
    <property type="molecule type" value="Genomic_DNA"/>
</dbReference>
<organism evidence="2 3">
    <name type="scientific">Erwinia phage vB_EamP-S6</name>
    <dbReference type="NCBI Taxonomy" id="1051675"/>
    <lineage>
        <taxon>Viruses</taxon>
        <taxon>Duplodnaviria</taxon>
        <taxon>Heunggongvirae</taxon>
        <taxon>Uroviricota</taxon>
        <taxon>Caudoviricetes</taxon>
        <taxon>Schitoviridae</taxon>
        <taxon>Waedenswilvirus</taxon>
        <taxon>Waedenswilvirus S6</taxon>
    </lineage>
</organism>
<evidence type="ECO:0000313" key="3">
    <source>
        <dbReference type="Proteomes" id="UP000008893"/>
    </source>
</evidence>
<name>G0YQH0_9CAUD</name>
<keyword evidence="1" id="KW-1133">Transmembrane helix</keyword>
<protein>
    <submittedName>
        <fullName evidence="2">Gp078</fullName>
    </submittedName>
</protein>
<dbReference type="GeneID" id="14013766"/>
<feature type="transmembrane region" description="Helical" evidence="1">
    <location>
        <begin position="12"/>
        <end position="42"/>
    </location>
</feature>
<evidence type="ECO:0000313" key="2">
    <source>
        <dbReference type="EMBL" id="AEJ81597.1"/>
    </source>
</evidence>
<dbReference type="KEGG" id="vg:14013766"/>
<reference evidence="2 3" key="1">
    <citation type="journal article" date="2011" name="Appl. Environ. Microbiol.">
        <title>Novel Virulent and Broad-Host-Range Erwinia amylovora Bacteriophages Reveal a High Degree of Mosaicism and a Relationship to Enterobacteriaceae Phages.</title>
        <authorList>
            <person name="Born Y."/>
            <person name="Fieseler L."/>
            <person name="Marazzi J."/>
            <person name="Lurz R."/>
            <person name="Duffy B."/>
            <person name="Loessner M.J."/>
        </authorList>
    </citation>
    <scope>NUCLEOTIDE SEQUENCE [LARGE SCALE GENOMIC DNA]</scope>
</reference>
<evidence type="ECO:0000256" key="1">
    <source>
        <dbReference type="SAM" id="Phobius"/>
    </source>
</evidence>